<evidence type="ECO:0000256" key="5">
    <source>
        <dbReference type="SAM" id="Phobius"/>
    </source>
</evidence>
<dbReference type="GO" id="GO:0005385">
    <property type="term" value="F:zinc ion transmembrane transporter activity"/>
    <property type="evidence" value="ECO:0007669"/>
    <property type="project" value="TreeGrafter"/>
</dbReference>
<feature type="transmembrane region" description="Helical" evidence="5">
    <location>
        <begin position="29"/>
        <end position="49"/>
    </location>
</feature>
<dbReference type="EMBL" id="CP022386">
    <property type="protein sequence ID" value="ATA88043.1"/>
    <property type="molecule type" value="Genomic_DNA"/>
</dbReference>
<feature type="transmembrane region" description="Helical" evidence="5">
    <location>
        <begin position="69"/>
        <end position="86"/>
    </location>
</feature>
<comment type="subcellular location">
    <subcellularLocation>
        <location evidence="1">Membrane</location>
        <topology evidence="1">Multi-pass membrane protein</topology>
    </subcellularLocation>
</comment>
<dbReference type="KEGG" id="cgh:CGC50_13390"/>
<keyword evidence="4 5" id="KW-0472">Membrane</keyword>
<evidence type="ECO:0000256" key="1">
    <source>
        <dbReference type="ARBA" id="ARBA00004141"/>
    </source>
</evidence>
<dbReference type="InterPro" id="IPR003689">
    <property type="entry name" value="ZIP"/>
</dbReference>
<accession>A0A250FSF6</accession>
<evidence type="ECO:0000256" key="4">
    <source>
        <dbReference type="ARBA" id="ARBA00023136"/>
    </source>
</evidence>
<evidence type="ECO:0000313" key="6">
    <source>
        <dbReference type="EMBL" id="ATA88043.1"/>
    </source>
</evidence>
<keyword evidence="3 5" id="KW-1133">Transmembrane helix</keyword>
<reference evidence="7" key="1">
    <citation type="submission" date="2017-06" db="EMBL/GenBank/DDBJ databases">
        <title>Capnocytophaga spp. assemblies.</title>
        <authorList>
            <person name="Gulvik C.A."/>
        </authorList>
    </citation>
    <scope>NUCLEOTIDE SEQUENCE [LARGE SCALE GENOMIC DNA]</scope>
    <source>
        <strain evidence="7">H1496</strain>
    </source>
</reference>
<evidence type="ECO:0000313" key="7">
    <source>
        <dbReference type="Proteomes" id="UP000217250"/>
    </source>
</evidence>
<feature type="transmembrane region" description="Helical" evidence="5">
    <location>
        <begin position="163"/>
        <end position="181"/>
    </location>
</feature>
<gene>
    <name evidence="6" type="ORF">CGC50_13390</name>
</gene>
<dbReference type="OrthoDB" id="654481at2"/>
<dbReference type="Pfam" id="PF02535">
    <property type="entry name" value="Zip"/>
    <property type="match status" value="1"/>
</dbReference>
<proteinExistence type="predicted"/>
<dbReference type="RefSeq" id="WP_095911205.1">
    <property type="nucleotide sequence ID" value="NZ_CAUPXI010000010.1"/>
</dbReference>
<organism evidence="6 7">
    <name type="scientific">Capnocytophaga gingivalis</name>
    <dbReference type="NCBI Taxonomy" id="1017"/>
    <lineage>
        <taxon>Bacteria</taxon>
        <taxon>Pseudomonadati</taxon>
        <taxon>Bacteroidota</taxon>
        <taxon>Flavobacteriia</taxon>
        <taxon>Flavobacteriales</taxon>
        <taxon>Flavobacteriaceae</taxon>
        <taxon>Capnocytophaga</taxon>
    </lineage>
</organism>
<name>A0A250FSF6_9FLAO</name>
<dbReference type="Proteomes" id="UP000217250">
    <property type="component" value="Chromosome"/>
</dbReference>
<evidence type="ECO:0000256" key="2">
    <source>
        <dbReference type="ARBA" id="ARBA00022692"/>
    </source>
</evidence>
<feature type="transmembrane region" description="Helical" evidence="5">
    <location>
        <begin position="187"/>
        <end position="208"/>
    </location>
</feature>
<keyword evidence="2 5" id="KW-0812">Transmembrane</keyword>
<protein>
    <submittedName>
        <fullName evidence="6">ZIP family metal transporter</fullName>
    </submittedName>
</protein>
<evidence type="ECO:0000256" key="3">
    <source>
        <dbReference type="ARBA" id="ARBA00022989"/>
    </source>
</evidence>
<feature type="transmembrane region" description="Helical" evidence="5">
    <location>
        <begin position="6"/>
        <end position="22"/>
    </location>
</feature>
<dbReference type="PANTHER" id="PTHR11040">
    <property type="entry name" value="ZINC/IRON TRANSPORTER"/>
    <property type="match status" value="1"/>
</dbReference>
<feature type="transmembrane region" description="Helical" evidence="5">
    <location>
        <begin position="106"/>
        <end position="125"/>
    </location>
</feature>
<dbReference type="AlphaFoldDB" id="A0A250FSF6"/>
<feature type="transmembrane region" description="Helical" evidence="5">
    <location>
        <begin position="131"/>
        <end position="151"/>
    </location>
</feature>
<dbReference type="GO" id="GO:0016020">
    <property type="term" value="C:membrane"/>
    <property type="evidence" value="ECO:0007669"/>
    <property type="project" value="UniProtKB-SubCell"/>
</dbReference>
<sequence>MRNYLLPFLSIIIGTCIVLWLKPNNKNRIKLLLAFSGAFLLGMTVFTLIPEVYHGLLEGEHSHEDIKNIGLWIIIGILLQIVLEFFSHGAEHGHFHSPAKGLRKQFPWGLFVSLSIHSILEGFPLHAHSNMVYGIFIHHLPIAMVLTIFFLDSGIGIKKTIIFLFLFSLMTPIGAFLANTVPQLVAYHTQMSAIVIGIFLHISSVILFETAEGHKFNYQKLGVIILGFALAFTL</sequence>
<dbReference type="GeneID" id="84809532"/>
<dbReference type="PANTHER" id="PTHR11040:SF44">
    <property type="entry name" value="PROTEIN ZNTC-RELATED"/>
    <property type="match status" value="1"/>
</dbReference>